<gene>
    <name evidence="1" type="ORF">H8E80_01965</name>
</gene>
<organism evidence="1 2">
    <name type="scientific">Candidatus Desulfaltia bathyphila</name>
    <dbReference type="NCBI Taxonomy" id="2841697"/>
    <lineage>
        <taxon>Bacteria</taxon>
        <taxon>Pseudomonadati</taxon>
        <taxon>Thermodesulfobacteriota</taxon>
        <taxon>Desulfobacteria</taxon>
        <taxon>Desulfobacterales</taxon>
        <taxon>Desulfobacterales incertae sedis</taxon>
        <taxon>Candidatus Desulfaltia</taxon>
    </lineage>
</organism>
<evidence type="ECO:0000313" key="2">
    <source>
        <dbReference type="Proteomes" id="UP000603545"/>
    </source>
</evidence>
<sequence length="116" mass="13181">MLQGNLQKFADIRPKRIILRGSPGQTIKAQVEITPRIKYPFKIISAMATQRKYIKFSIADAKKSNSGSYVLTVENLKKEIGRYNDVIYLKTDSKLRPAIPIYVIGNILSIPSNREK</sequence>
<name>A0A8J6N4X8_9BACT</name>
<evidence type="ECO:0000313" key="1">
    <source>
        <dbReference type="EMBL" id="MBC8198801.1"/>
    </source>
</evidence>
<proteinExistence type="predicted"/>
<comment type="caution">
    <text evidence="1">The sequence shown here is derived from an EMBL/GenBank/DDBJ whole genome shotgun (WGS) entry which is preliminary data.</text>
</comment>
<dbReference type="Proteomes" id="UP000603545">
    <property type="component" value="Unassembled WGS sequence"/>
</dbReference>
<dbReference type="EMBL" id="JACNLL010000024">
    <property type="protein sequence ID" value="MBC8198801.1"/>
    <property type="molecule type" value="Genomic_DNA"/>
</dbReference>
<dbReference type="AlphaFoldDB" id="A0A8J6N4X8"/>
<reference evidence="1 2" key="1">
    <citation type="submission" date="2020-08" db="EMBL/GenBank/DDBJ databases">
        <title>Bridging the membrane lipid divide: bacteria of the FCB group superphylum have the potential to synthesize archaeal ether lipids.</title>
        <authorList>
            <person name="Villanueva L."/>
            <person name="Von Meijenfeldt F.A.B."/>
            <person name="Westbye A.B."/>
            <person name="Yadav S."/>
            <person name="Hopmans E.C."/>
            <person name="Dutilh B.E."/>
            <person name="Sinninghe Damste J.S."/>
        </authorList>
    </citation>
    <scope>NUCLEOTIDE SEQUENCE [LARGE SCALE GENOMIC DNA]</scope>
    <source>
        <strain evidence="1">NIOZ-UU82</strain>
    </source>
</reference>
<accession>A0A8J6N4X8</accession>
<protein>
    <submittedName>
        <fullName evidence="1">Uncharacterized protein</fullName>
    </submittedName>
</protein>